<gene>
    <name evidence="2" type="ORF">M5I08_25460</name>
</gene>
<keyword evidence="3" id="KW-1185">Reference proteome</keyword>
<keyword evidence="2" id="KW-0614">Plasmid</keyword>
<organism evidence="2 3">
    <name type="scientific">Candidatus Mycobacterium methanotrophicum</name>
    <dbReference type="NCBI Taxonomy" id="2943498"/>
    <lineage>
        <taxon>Bacteria</taxon>
        <taxon>Bacillati</taxon>
        <taxon>Actinomycetota</taxon>
        <taxon>Actinomycetes</taxon>
        <taxon>Mycobacteriales</taxon>
        <taxon>Mycobacteriaceae</taxon>
        <taxon>Mycobacterium</taxon>
    </lineage>
</organism>
<dbReference type="EMBL" id="CP097321">
    <property type="protein sequence ID" value="UQX13544.1"/>
    <property type="molecule type" value="Genomic_DNA"/>
</dbReference>
<geneLocation type="plasmid" evidence="2 3">
    <name>unnamed</name>
</geneLocation>
<feature type="compositionally biased region" description="Polar residues" evidence="1">
    <location>
        <begin position="194"/>
        <end position="210"/>
    </location>
</feature>
<sequence>MTDLLQQILADPELGEWPRYGEPPGQTADGPQPPACAALEETAPPISADRHDEHQSAVQALRPYLDENTGHPPSSGDPEADRLGFVPPPTVDELPDDQHRTAETSEDGDATAGAPPDSESHNGENTDPAAAPLAFDDIAAKRNALTAGFVTAHQWLQNRNWKSPRTIGAAAAVIIAAAALGQWTLSAGEGPQAPTAQLSPSASKGTSSTPAPAPADLPIVAATATARCPAPSSDPMNALRADSTKPWICVQAWGTVGQILEIVFDKAYVISQVSIMPGADGDDGDQDMWDKYRTVRLLTWSFNDVAHTRCEQDTRSQRQTASLDITAANCYHQGPWQPVVASAVTITIRKTDQPSNPSAVVTPSGGSTNADYTAFAVSHLEILGHPSAG</sequence>
<dbReference type="RefSeq" id="WP_219068189.1">
    <property type="nucleotide sequence ID" value="NZ_CAJUXY010000032.1"/>
</dbReference>
<evidence type="ECO:0000256" key="1">
    <source>
        <dbReference type="SAM" id="MobiDB-lite"/>
    </source>
</evidence>
<reference evidence="2" key="1">
    <citation type="submission" date="2022-05" db="EMBL/GenBank/DDBJ databases">
        <title>A methanotrophic Mycobacterium dominates a cave microbial ecosystem.</title>
        <authorList>
            <person name="Van Spanning R.J.M."/>
            <person name="Guan Q."/>
            <person name="Melkonian C."/>
            <person name="Gallant J."/>
            <person name="Polerecky L."/>
            <person name="Flot J.-F."/>
            <person name="Brandt B.W."/>
            <person name="Braster M."/>
            <person name="Iturbe Espinoza P."/>
            <person name="Aerts J."/>
            <person name="Meima-Franke M."/>
            <person name="Piersma S.R."/>
            <person name="Bunduc C."/>
            <person name="Ummels R."/>
            <person name="Pain A."/>
            <person name="Fleming E.J."/>
            <person name="van der Wel N."/>
            <person name="Gherman V.D."/>
            <person name="Sarbu S.M."/>
            <person name="Bodelier P.L.E."/>
            <person name="Bitter W."/>
        </authorList>
    </citation>
    <scope>NUCLEOTIDE SEQUENCE</scope>
    <source>
        <strain evidence="2">Sulfur Cave</strain>
        <plasmid evidence="2">unnamed</plasmid>
    </source>
</reference>
<feature type="region of interest" description="Disordered" evidence="1">
    <location>
        <begin position="190"/>
        <end position="215"/>
    </location>
</feature>
<feature type="region of interest" description="Disordered" evidence="1">
    <location>
        <begin position="1"/>
        <end position="130"/>
    </location>
</feature>
<evidence type="ECO:0000313" key="2">
    <source>
        <dbReference type="EMBL" id="UQX13544.1"/>
    </source>
</evidence>
<accession>A0ABY4QRM3</accession>
<evidence type="ECO:0008006" key="4">
    <source>
        <dbReference type="Google" id="ProtNLM"/>
    </source>
</evidence>
<dbReference type="Proteomes" id="UP001056610">
    <property type="component" value="Plasmid unnamed"/>
</dbReference>
<evidence type="ECO:0000313" key="3">
    <source>
        <dbReference type="Proteomes" id="UP001056610"/>
    </source>
</evidence>
<proteinExistence type="predicted"/>
<name>A0ABY4QRM3_9MYCO</name>
<protein>
    <recommendedName>
        <fullName evidence="4">F5/8 type C domain-containing protein</fullName>
    </recommendedName>
</protein>